<dbReference type="InterPro" id="IPR003593">
    <property type="entry name" value="AAA+_ATPase"/>
</dbReference>
<evidence type="ECO:0000313" key="3">
    <source>
        <dbReference type="EMBL" id="CAI4032002.1"/>
    </source>
</evidence>
<dbReference type="PANTHER" id="PTHR32039:SF7">
    <property type="entry name" value="COMPETENCE PROTEIN COMM"/>
    <property type="match status" value="1"/>
</dbReference>
<dbReference type="CDD" id="cd00009">
    <property type="entry name" value="AAA"/>
    <property type="match status" value="1"/>
</dbReference>
<comment type="similarity">
    <text evidence="1">Belongs to the Mg-chelatase subunits D/I family. ComM subfamily.</text>
</comment>
<name>A0AA86MZL4_9BACT</name>
<feature type="domain" description="AAA+ ATPase" evidence="2">
    <location>
        <begin position="211"/>
        <end position="394"/>
    </location>
</feature>
<dbReference type="EMBL" id="OX365700">
    <property type="protein sequence ID" value="CAI4032002.1"/>
    <property type="molecule type" value="Genomic_DNA"/>
</dbReference>
<dbReference type="InterPro" id="IPR045006">
    <property type="entry name" value="CHLI-like"/>
</dbReference>
<dbReference type="AlphaFoldDB" id="A0AA86MZL4"/>
<sequence length="509" mass="55107">MLSKVLSSTVVGMDAHLIEVEVDVGGGLPQFSVVGLPDVIVKESRDRVRAALKNTGFSFPIKRITVNLAPAGLKKEGSGLDLAIAMGLLVAEEVVSREAVADKIFVGELSLDGRVKPVPGALAMSMAAGSTKTLIVPAENAIEAAMIERVRVLPVRTLPEVVAWLQGQKEIDATVVDRQAYLSDLPSEHEDFADVKGQGHAKRALEIAAAGGHNVLMVGPPGSGKTMLARRVPSILPPFELEEALETTRIYSCAGLLDGQAPLIATRPFRAPHHSISDAGLIGGGVIPRPGEVSLAHQGVLFLDEVLEFKRHVLDGLRQPLEEGVLLLTRANASVRYPARVMLIAAMNPCPCGYYGDRSRECLCTPYQIRRYRGRLSGPLQDRLDLHVEVPPVPIQDLGRDGLPAESSAAIQGRVVEARARQRSRYRKEGWFTNTQLKPKQLSKYCALNDEAQRLIEQAMTRLGLSARAYGRILRVARTIADLAGADRIATAHVAEAVQYRSLDRKVEA</sequence>
<evidence type="ECO:0000259" key="2">
    <source>
        <dbReference type="SMART" id="SM00382"/>
    </source>
</evidence>
<keyword evidence="4" id="KW-1185">Reference proteome</keyword>
<dbReference type="Pfam" id="PF13335">
    <property type="entry name" value="Mg_chelatase_C"/>
    <property type="match status" value="1"/>
</dbReference>
<evidence type="ECO:0000256" key="1">
    <source>
        <dbReference type="ARBA" id="ARBA00006354"/>
    </source>
</evidence>
<dbReference type="InterPro" id="IPR025158">
    <property type="entry name" value="Mg_chelat-rel_C"/>
</dbReference>
<dbReference type="Pfam" id="PF13541">
    <property type="entry name" value="ChlI"/>
    <property type="match status" value="1"/>
</dbReference>
<organism evidence="3 4">
    <name type="scientific">Nitrospira tepida</name>
    <dbReference type="NCBI Taxonomy" id="2973512"/>
    <lineage>
        <taxon>Bacteria</taxon>
        <taxon>Pseudomonadati</taxon>
        <taxon>Nitrospirota</taxon>
        <taxon>Nitrospiria</taxon>
        <taxon>Nitrospirales</taxon>
        <taxon>Nitrospiraceae</taxon>
        <taxon>Nitrospira</taxon>
    </lineage>
</organism>
<dbReference type="Gene3D" id="3.30.230.10">
    <property type="match status" value="1"/>
</dbReference>
<dbReference type="InterPro" id="IPR000523">
    <property type="entry name" value="Mg_chelatse_chII-like_cat_dom"/>
</dbReference>
<dbReference type="SMART" id="SM00382">
    <property type="entry name" value="AAA"/>
    <property type="match status" value="1"/>
</dbReference>
<protein>
    <submittedName>
        <fullName evidence="3">MG(2+) CHELATASE FAMILY PROTEIN / ComM-related protein</fullName>
    </submittedName>
</protein>
<dbReference type="Gene3D" id="3.40.50.300">
    <property type="entry name" value="P-loop containing nucleotide triphosphate hydrolases"/>
    <property type="match status" value="1"/>
</dbReference>
<dbReference type="InterPro" id="IPR027417">
    <property type="entry name" value="P-loop_NTPase"/>
</dbReference>
<dbReference type="KEGG" id="nti:DNFV4_02426"/>
<dbReference type="InterPro" id="IPR020568">
    <property type="entry name" value="Ribosomal_Su5_D2-typ_SF"/>
</dbReference>
<evidence type="ECO:0000313" key="4">
    <source>
        <dbReference type="Proteomes" id="UP001179121"/>
    </source>
</evidence>
<dbReference type="PANTHER" id="PTHR32039">
    <property type="entry name" value="MAGNESIUM-CHELATASE SUBUNIT CHLI"/>
    <property type="match status" value="1"/>
</dbReference>
<dbReference type="GO" id="GO:0005524">
    <property type="term" value="F:ATP binding"/>
    <property type="evidence" value="ECO:0007669"/>
    <property type="project" value="InterPro"/>
</dbReference>
<accession>A0AA86MZL4</accession>
<dbReference type="NCBIfam" id="TIGR00368">
    <property type="entry name" value="YifB family Mg chelatase-like AAA ATPase"/>
    <property type="match status" value="1"/>
</dbReference>
<dbReference type="Proteomes" id="UP001179121">
    <property type="component" value="Chromosome"/>
</dbReference>
<dbReference type="SUPFAM" id="SSF52540">
    <property type="entry name" value="P-loop containing nucleoside triphosphate hydrolases"/>
    <property type="match status" value="1"/>
</dbReference>
<dbReference type="InterPro" id="IPR014721">
    <property type="entry name" value="Ribsml_uS5_D2-typ_fold_subgr"/>
</dbReference>
<gene>
    <name evidence="3" type="ORF">DNFV4_02426</name>
</gene>
<dbReference type="InterPro" id="IPR004482">
    <property type="entry name" value="Mg_chelat-rel"/>
</dbReference>
<proteinExistence type="inferred from homology"/>
<reference evidence="3" key="1">
    <citation type="submission" date="2022-10" db="EMBL/GenBank/DDBJ databases">
        <authorList>
            <person name="Koch H."/>
        </authorList>
    </citation>
    <scope>NUCLEOTIDE SEQUENCE</scope>
    <source>
        <strain evidence="3">DNF</strain>
    </source>
</reference>
<dbReference type="RefSeq" id="WP_289268753.1">
    <property type="nucleotide sequence ID" value="NZ_OX365700.1"/>
</dbReference>
<dbReference type="SUPFAM" id="SSF54211">
    <property type="entry name" value="Ribosomal protein S5 domain 2-like"/>
    <property type="match status" value="1"/>
</dbReference>
<dbReference type="Pfam" id="PF01078">
    <property type="entry name" value="Mg_chelatase"/>
    <property type="match status" value="1"/>
</dbReference>